<protein>
    <submittedName>
        <fullName evidence="2">Uncharacterized protein</fullName>
    </submittedName>
</protein>
<comment type="caution">
    <text evidence="2">The sequence shown here is derived from an EMBL/GenBank/DDBJ whole genome shotgun (WGS) entry which is preliminary data.</text>
</comment>
<evidence type="ECO:0000313" key="3">
    <source>
        <dbReference type="Proteomes" id="UP000271472"/>
    </source>
</evidence>
<feature type="compositionally biased region" description="Basic and acidic residues" evidence="1">
    <location>
        <begin position="54"/>
        <end position="73"/>
    </location>
</feature>
<evidence type="ECO:0000313" key="2">
    <source>
        <dbReference type="EMBL" id="RNM33013.1"/>
    </source>
</evidence>
<dbReference type="EMBL" id="QIBZ01000021">
    <property type="protein sequence ID" value="RNM33013.1"/>
    <property type="molecule type" value="Genomic_DNA"/>
</dbReference>
<organism evidence="2 3">
    <name type="scientific">Slackia isoflavoniconvertens</name>
    <dbReference type="NCBI Taxonomy" id="572010"/>
    <lineage>
        <taxon>Bacteria</taxon>
        <taxon>Bacillati</taxon>
        <taxon>Actinomycetota</taxon>
        <taxon>Coriobacteriia</taxon>
        <taxon>Eggerthellales</taxon>
        <taxon>Eggerthellaceae</taxon>
        <taxon>Slackia</taxon>
    </lineage>
</organism>
<feature type="region of interest" description="Disordered" evidence="1">
    <location>
        <begin position="39"/>
        <end position="73"/>
    </location>
</feature>
<sequence>MIATVTYPYRDRETYEIHRTGDEVELTHERFAELSAAGYVDAAEQAAEPEPEEPEKAEADEADEGAPKEAKDVHEMTAAEMRAEIESMGGFAPKKATKAQLAELLEQL</sequence>
<name>A0A3N0I7N2_9ACTN</name>
<dbReference type="Proteomes" id="UP000271472">
    <property type="component" value="Unassembled WGS sequence"/>
</dbReference>
<reference evidence="3" key="1">
    <citation type="submission" date="2018-05" db="EMBL/GenBank/DDBJ databases">
        <title>Genome Sequencing of selected type strains of the family Eggerthellaceae.</title>
        <authorList>
            <person name="Danylec N."/>
            <person name="Stoll D.A."/>
            <person name="Doetsch A."/>
            <person name="Huch M."/>
        </authorList>
    </citation>
    <scope>NUCLEOTIDE SEQUENCE [LARGE SCALE GENOMIC DNA]</scope>
    <source>
        <strain evidence="3">DSM 22006</strain>
    </source>
</reference>
<dbReference type="RefSeq" id="WP_123220146.1">
    <property type="nucleotide sequence ID" value="NZ_JACHYQ010000003.1"/>
</dbReference>
<proteinExistence type="predicted"/>
<gene>
    <name evidence="2" type="ORF">DMP05_09085</name>
</gene>
<dbReference type="AlphaFoldDB" id="A0A3N0I7N2"/>
<accession>A0A3N0I7N2</accession>
<dbReference type="OrthoDB" id="9975061at2"/>
<keyword evidence="3" id="KW-1185">Reference proteome</keyword>
<evidence type="ECO:0000256" key="1">
    <source>
        <dbReference type="SAM" id="MobiDB-lite"/>
    </source>
</evidence>
<dbReference type="GeneID" id="98663144"/>